<dbReference type="EMBL" id="JAOPHQ010001995">
    <property type="protein sequence ID" value="KAK0148842.1"/>
    <property type="molecule type" value="Genomic_DNA"/>
</dbReference>
<evidence type="ECO:0000313" key="2">
    <source>
        <dbReference type="Proteomes" id="UP001174136"/>
    </source>
</evidence>
<proteinExistence type="predicted"/>
<comment type="caution">
    <text evidence="1">The sequence shown here is derived from an EMBL/GenBank/DDBJ whole genome shotgun (WGS) entry which is preliminary data.</text>
</comment>
<keyword evidence="2" id="KW-1185">Reference proteome</keyword>
<reference evidence="1" key="1">
    <citation type="journal article" date="2023" name="Front. Mar. Sci.">
        <title>A new Merluccius polli reference genome to investigate the effects of global change in West African waters.</title>
        <authorList>
            <person name="Mateo J.L."/>
            <person name="Blanco-Fernandez C."/>
            <person name="Garcia-Vazquez E."/>
            <person name="Machado-Schiaffino G."/>
        </authorList>
    </citation>
    <scope>NUCLEOTIDE SEQUENCE</scope>
    <source>
        <strain evidence="1">C29</strain>
        <tissue evidence="1">Fin</tissue>
    </source>
</reference>
<dbReference type="Proteomes" id="UP001174136">
    <property type="component" value="Unassembled WGS sequence"/>
</dbReference>
<name>A0AA47MY85_MERPO</name>
<accession>A0AA47MY85</accession>
<evidence type="ECO:0000313" key="1">
    <source>
        <dbReference type="EMBL" id="KAK0148842.1"/>
    </source>
</evidence>
<gene>
    <name evidence="1" type="ORF">N1851_010753</name>
</gene>
<protein>
    <submittedName>
        <fullName evidence="1">Uncharacterized protein</fullName>
    </submittedName>
</protein>
<dbReference type="AlphaFoldDB" id="A0AA47MY85"/>
<organism evidence="1 2">
    <name type="scientific">Merluccius polli</name>
    <name type="common">Benguela hake</name>
    <name type="synonym">Merluccius cadenati</name>
    <dbReference type="NCBI Taxonomy" id="89951"/>
    <lineage>
        <taxon>Eukaryota</taxon>
        <taxon>Metazoa</taxon>
        <taxon>Chordata</taxon>
        <taxon>Craniata</taxon>
        <taxon>Vertebrata</taxon>
        <taxon>Euteleostomi</taxon>
        <taxon>Actinopterygii</taxon>
        <taxon>Neopterygii</taxon>
        <taxon>Teleostei</taxon>
        <taxon>Neoteleostei</taxon>
        <taxon>Acanthomorphata</taxon>
        <taxon>Zeiogadaria</taxon>
        <taxon>Gadariae</taxon>
        <taxon>Gadiformes</taxon>
        <taxon>Gadoidei</taxon>
        <taxon>Merlucciidae</taxon>
        <taxon>Merluccius</taxon>
    </lineage>
</organism>
<sequence length="144" mass="16050">MTIQNTLIPLVEVLSLKEKIAEDNKAARVTLTVLQLTSEPEDIHYERYRLSEGIRYLIVLVGPYVGNATKRSRALTVAQCVCVSLRFFGKGTYLHTENISKNTVCLAIRKVVAALNTLLNTVCLWCFPAFCQHKLSSCKLSTCG</sequence>